<feature type="region of interest" description="Disordered" evidence="5">
    <location>
        <begin position="245"/>
        <end position="268"/>
    </location>
</feature>
<dbReference type="Pfam" id="PF00520">
    <property type="entry name" value="Ion_trans"/>
    <property type="match status" value="1"/>
</dbReference>
<dbReference type="InterPro" id="IPR005821">
    <property type="entry name" value="Ion_trans_dom"/>
</dbReference>
<dbReference type="OrthoDB" id="5297065at2"/>
<keyword evidence="3 6" id="KW-1133">Transmembrane helix</keyword>
<dbReference type="InterPro" id="IPR027359">
    <property type="entry name" value="Volt_channel_dom_sf"/>
</dbReference>
<proteinExistence type="predicted"/>
<evidence type="ECO:0000256" key="1">
    <source>
        <dbReference type="ARBA" id="ARBA00004141"/>
    </source>
</evidence>
<feature type="transmembrane region" description="Helical" evidence="6">
    <location>
        <begin position="59"/>
        <end position="82"/>
    </location>
</feature>
<gene>
    <name evidence="8" type="ORF">F8O04_02170</name>
</gene>
<keyword evidence="2 6" id="KW-0812">Transmembrane</keyword>
<evidence type="ECO:0000313" key="9">
    <source>
        <dbReference type="Proteomes" id="UP000431744"/>
    </source>
</evidence>
<evidence type="ECO:0000256" key="5">
    <source>
        <dbReference type="SAM" id="MobiDB-lite"/>
    </source>
</evidence>
<keyword evidence="9" id="KW-1185">Reference proteome</keyword>
<dbReference type="GO" id="GO:0001518">
    <property type="term" value="C:voltage-gated sodium channel complex"/>
    <property type="evidence" value="ECO:0007669"/>
    <property type="project" value="TreeGrafter"/>
</dbReference>
<dbReference type="EMBL" id="WBJY01000001">
    <property type="protein sequence ID" value="KAB1649109.1"/>
    <property type="molecule type" value="Genomic_DNA"/>
</dbReference>
<dbReference type="PANTHER" id="PTHR10037">
    <property type="entry name" value="VOLTAGE-GATED CATION CHANNEL CALCIUM AND SODIUM"/>
    <property type="match status" value="1"/>
</dbReference>
<evidence type="ECO:0000256" key="6">
    <source>
        <dbReference type="SAM" id="Phobius"/>
    </source>
</evidence>
<comment type="caution">
    <text evidence="8">The sequence shown here is derived from an EMBL/GenBank/DDBJ whole genome shotgun (WGS) entry which is preliminary data.</text>
</comment>
<comment type="subcellular location">
    <subcellularLocation>
        <location evidence="1">Membrane</location>
        <topology evidence="1">Multi-pass membrane protein</topology>
    </subcellularLocation>
</comment>
<feature type="transmembrane region" description="Helical" evidence="6">
    <location>
        <begin position="134"/>
        <end position="159"/>
    </location>
</feature>
<dbReference type="InterPro" id="IPR043203">
    <property type="entry name" value="VGCC_Ca_Na"/>
</dbReference>
<evidence type="ECO:0000313" key="8">
    <source>
        <dbReference type="EMBL" id="KAB1649109.1"/>
    </source>
</evidence>
<dbReference type="Gene3D" id="1.10.287.70">
    <property type="match status" value="1"/>
</dbReference>
<protein>
    <submittedName>
        <fullName evidence="8">Ion transporter</fullName>
    </submittedName>
</protein>
<feature type="domain" description="Ion transport" evidence="7">
    <location>
        <begin position="32"/>
        <end position="244"/>
    </location>
</feature>
<dbReference type="AlphaFoldDB" id="A0A6H9WDU3"/>
<evidence type="ECO:0000256" key="4">
    <source>
        <dbReference type="ARBA" id="ARBA00023136"/>
    </source>
</evidence>
<dbReference type="Gene3D" id="1.20.120.350">
    <property type="entry name" value="Voltage-gated potassium channels. Chain C"/>
    <property type="match status" value="1"/>
</dbReference>
<accession>A0A6H9WDU3</accession>
<feature type="transmembrane region" description="Helical" evidence="6">
    <location>
        <begin position="94"/>
        <end position="114"/>
    </location>
</feature>
<feature type="compositionally biased region" description="Basic and acidic residues" evidence="5">
    <location>
        <begin position="245"/>
        <end position="254"/>
    </location>
</feature>
<dbReference type="Proteomes" id="UP000431744">
    <property type="component" value="Unassembled WGS sequence"/>
</dbReference>
<dbReference type="SUPFAM" id="SSF81324">
    <property type="entry name" value="Voltage-gated potassium channels"/>
    <property type="match status" value="1"/>
</dbReference>
<dbReference type="GO" id="GO:0005248">
    <property type="term" value="F:voltage-gated sodium channel activity"/>
    <property type="evidence" value="ECO:0007669"/>
    <property type="project" value="TreeGrafter"/>
</dbReference>
<evidence type="ECO:0000256" key="3">
    <source>
        <dbReference type="ARBA" id="ARBA00022989"/>
    </source>
</evidence>
<evidence type="ECO:0000256" key="2">
    <source>
        <dbReference type="ARBA" id="ARBA00022692"/>
    </source>
</evidence>
<dbReference type="RefSeq" id="WP_158027701.1">
    <property type="nucleotide sequence ID" value="NZ_BMHG01000001.1"/>
</dbReference>
<name>A0A6H9WDU3_9MICO</name>
<reference evidence="8 9" key="1">
    <citation type="submission" date="2019-09" db="EMBL/GenBank/DDBJ databases">
        <title>Phylogeny of genus Pseudoclavibacter and closely related genus.</title>
        <authorList>
            <person name="Li Y."/>
        </authorList>
    </citation>
    <scope>NUCLEOTIDE SEQUENCE [LARGE SCALE GENOMIC DNA]</scope>
    <source>
        <strain evidence="8 9">EGI 60007</strain>
    </source>
</reference>
<evidence type="ECO:0000259" key="7">
    <source>
        <dbReference type="Pfam" id="PF00520"/>
    </source>
</evidence>
<organism evidence="8 9">
    <name type="scientific">Pseudoclavibacter endophyticus</name>
    <dbReference type="NCBI Taxonomy" id="1778590"/>
    <lineage>
        <taxon>Bacteria</taxon>
        <taxon>Bacillati</taxon>
        <taxon>Actinomycetota</taxon>
        <taxon>Actinomycetes</taxon>
        <taxon>Micrococcales</taxon>
        <taxon>Microbacteriaceae</taxon>
        <taxon>Pseudoclavibacter</taxon>
    </lineage>
</organism>
<keyword evidence="4 6" id="KW-0472">Membrane</keyword>
<dbReference type="PANTHER" id="PTHR10037:SF62">
    <property type="entry name" value="SODIUM CHANNEL PROTEIN 60E"/>
    <property type="match status" value="1"/>
</dbReference>
<sequence>MTPTPIQAQPGDPVAKIRARVGAWVESVPVQRLVIAVIVANAITLGLQTSDDIMRAAGGVIHALDVVFLWIFVMELACKLFARGWAYFTDGWNVFDFLVVAIALVPASGPFSVLRALRVLRVLRLVSAVPQLRFIVTTLLAAIPGIASIGALLAIIFYVGAVMATELFGAASPEHFGTIGESLFTLFQMMTLDSWAAVVRPIMDNGYPAAWVFFVLFIVVSALTMLNLFVAVIIDTMQNLTKAREGTAEQRAGDDAADSTPPPRAEPAGLTDAQLAAELVAVRARLDVLATALERRQQP</sequence>
<feature type="transmembrane region" description="Helical" evidence="6">
    <location>
        <begin position="209"/>
        <end position="234"/>
    </location>
</feature>